<comment type="caution">
    <text evidence="3">The sequence shown here is derived from an EMBL/GenBank/DDBJ whole genome shotgun (WGS) entry which is preliminary data.</text>
</comment>
<dbReference type="Gene3D" id="3.40.50.1820">
    <property type="entry name" value="alpha/beta hydrolase"/>
    <property type="match status" value="1"/>
</dbReference>
<dbReference type="SUPFAM" id="SSF53474">
    <property type="entry name" value="alpha/beta-Hydrolases"/>
    <property type="match status" value="1"/>
</dbReference>
<name>A0A8J3ZB78_9ACTN</name>
<gene>
    <name evidence="3" type="ORF">Vau01_082950</name>
</gene>
<dbReference type="AlphaFoldDB" id="A0A8J3ZB78"/>
<evidence type="ECO:0000259" key="2">
    <source>
        <dbReference type="Pfam" id="PF12697"/>
    </source>
</evidence>
<feature type="transmembrane region" description="Helical" evidence="1">
    <location>
        <begin position="33"/>
        <end position="54"/>
    </location>
</feature>
<dbReference type="InterPro" id="IPR000073">
    <property type="entry name" value="AB_hydrolase_1"/>
</dbReference>
<dbReference type="Proteomes" id="UP000612585">
    <property type="component" value="Unassembled WGS sequence"/>
</dbReference>
<keyword evidence="4" id="KW-1185">Reference proteome</keyword>
<feature type="domain" description="AB hydrolase-1" evidence="2">
    <location>
        <begin position="111"/>
        <end position="314"/>
    </location>
</feature>
<dbReference type="EMBL" id="BOPG01000059">
    <property type="protein sequence ID" value="GIJ60779.1"/>
    <property type="molecule type" value="Genomic_DNA"/>
</dbReference>
<proteinExistence type="predicted"/>
<sequence>MRALAFPQRCSRRAVDGLPGGRTEGAFVSRSHAFVGLMAAGLVAGLVVVAVPVVTGSPPGAQRRCRAVTLAVSLAPDRPADQRIAANYCEPTTWAEPRTVDVLADGTTYTGYWDWPDRTYSVVDRLLATGRATLTYDRIGTGRSSRPTDDVTLTTDVHVLDQILTWLQPNQIILFTHSYSAAVGIQLATVPGKVSQLVVTGFLHTSRDPVVARRIQPATRDHPRWRDFAAQQALPADRNPSSAVAVPVVIAVGDRDAIFCAQGNCSDAAAIERFERPFFRSAPSLRVIVAAAGHSLALDPSGPDTAARITAALDAAAVQR</sequence>
<accession>A0A8J3ZB78</accession>
<dbReference type="Pfam" id="PF12697">
    <property type="entry name" value="Abhydrolase_6"/>
    <property type="match status" value="1"/>
</dbReference>
<dbReference type="GO" id="GO:0003824">
    <property type="term" value="F:catalytic activity"/>
    <property type="evidence" value="ECO:0007669"/>
    <property type="project" value="UniProtKB-ARBA"/>
</dbReference>
<keyword evidence="1" id="KW-0472">Membrane</keyword>
<evidence type="ECO:0000256" key="1">
    <source>
        <dbReference type="SAM" id="Phobius"/>
    </source>
</evidence>
<evidence type="ECO:0000313" key="3">
    <source>
        <dbReference type="EMBL" id="GIJ60779.1"/>
    </source>
</evidence>
<dbReference type="InterPro" id="IPR029058">
    <property type="entry name" value="AB_hydrolase_fold"/>
</dbReference>
<evidence type="ECO:0000313" key="4">
    <source>
        <dbReference type="Proteomes" id="UP000612585"/>
    </source>
</evidence>
<reference evidence="3" key="1">
    <citation type="submission" date="2021-01" db="EMBL/GenBank/DDBJ databases">
        <title>Whole genome shotgun sequence of Virgisporangium aurantiacum NBRC 16421.</title>
        <authorList>
            <person name="Komaki H."/>
            <person name="Tamura T."/>
        </authorList>
    </citation>
    <scope>NUCLEOTIDE SEQUENCE</scope>
    <source>
        <strain evidence="3">NBRC 16421</strain>
    </source>
</reference>
<organism evidence="3 4">
    <name type="scientific">Virgisporangium aurantiacum</name>
    <dbReference type="NCBI Taxonomy" id="175570"/>
    <lineage>
        <taxon>Bacteria</taxon>
        <taxon>Bacillati</taxon>
        <taxon>Actinomycetota</taxon>
        <taxon>Actinomycetes</taxon>
        <taxon>Micromonosporales</taxon>
        <taxon>Micromonosporaceae</taxon>
        <taxon>Virgisporangium</taxon>
    </lineage>
</organism>
<keyword evidence="1" id="KW-0812">Transmembrane</keyword>
<keyword evidence="1" id="KW-1133">Transmembrane helix</keyword>
<protein>
    <recommendedName>
        <fullName evidence="2">AB hydrolase-1 domain-containing protein</fullName>
    </recommendedName>
</protein>